<name>A0A2R6BG46_9ARCH</name>
<feature type="transmembrane region" description="Helical" evidence="1">
    <location>
        <begin position="74"/>
        <end position="92"/>
    </location>
</feature>
<accession>A0A2R6BG46</accession>
<evidence type="ECO:0000256" key="1">
    <source>
        <dbReference type="SAM" id="Phobius"/>
    </source>
</evidence>
<evidence type="ECO:0000313" key="2">
    <source>
        <dbReference type="EMBL" id="PSN97586.1"/>
    </source>
</evidence>
<organism evidence="2 3">
    <name type="scientific">Candidatus Marsarchaeota G2 archaeon ECH_B_SAG-F08</name>
    <dbReference type="NCBI Taxonomy" id="1978165"/>
    <lineage>
        <taxon>Archaea</taxon>
        <taxon>Candidatus Marsarchaeota</taxon>
        <taxon>Candidatus Marsarchaeota group 2</taxon>
    </lineage>
</organism>
<gene>
    <name evidence="2" type="ORF">B9Q11_03830</name>
</gene>
<dbReference type="EMBL" id="NEXM01000054">
    <property type="protein sequence ID" value="PSN97586.1"/>
    <property type="molecule type" value="Genomic_DNA"/>
</dbReference>
<feature type="transmembrane region" description="Helical" evidence="1">
    <location>
        <begin position="47"/>
        <end position="68"/>
    </location>
</feature>
<keyword evidence="1" id="KW-0472">Membrane</keyword>
<feature type="transmembrane region" description="Helical" evidence="1">
    <location>
        <begin position="18"/>
        <end position="35"/>
    </location>
</feature>
<comment type="caution">
    <text evidence="2">The sequence shown here is derived from an EMBL/GenBank/DDBJ whole genome shotgun (WGS) entry which is preliminary data.</text>
</comment>
<proteinExistence type="predicted"/>
<evidence type="ECO:0000313" key="3">
    <source>
        <dbReference type="Proteomes" id="UP000240381"/>
    </source>
</evidence>
<protein>
    <submittedName>
        <fullName evidence="2">Uncharacterized protein</fullName>
    </submittedName>
</protein>
<reference evidence="2 3" key="1">
    <citation type="submission" date="2017-04" db="EMBL/GenBank/DDBJ databases">
        <title>Novel microbial lineages endemic to geothermal iron-oxide mats fill important gaps in the evolutionary history of Archaea.</title>
        <authorList>
            <person name="Jay Z.J."/>
            <person name="Beam J.P."/>
            <person name="Dlakic M."/>
            <person name="Rusch D.B."/>
            <person name="Kozubal M.A."/>
            <person name="Inskeep W.P."/>
        </authorList>
    </citation>
    <scope>NUCLEOTIDE SEQUENCE [LARGE SCALE GENOMIC DNA]</scope>
    <source>
        <strain evidence="2">ECH_B_SAG-F08</strain>
    </source>
</reference>
<dbReference type="Proteomes" id="UP000240381">
    <property type="component" value="Unassembled WGS sequence"/>
</dbReference>
<keyword evidence="1" id="KW-1133">Transmembrane helix</keyword>
<sequence length="102" mass="11569">MRFLFFCFFGYGFVSKRVFDYLAYISAVCLILSSIERNFTETLRKVGIALIEIGLLSLVFSIIGWNALGLYSQTYFWIALLGFVIVVSLPLLTKRNQALPLG</sequence>
<keyword evidence="1" id="KW-0812">Transmembrane</keyword>
<dbReference type="AlphaFoldDB" id="A0A2R6BG46"/>